<accession>A0AAV0HMX8</accession>
<feature type="non-terminal residue" evidence="5">
    <location>
        <position position="1"/>
    </location>
</feature>
<gene>
    <name evidence="5" type="ORF">LITE_LOCUS5174</name>
</gene>
<comment type="similarity">
    <text evidence="1">Belongs to the short-chain dehydrogenases/reductases (SDR) family.</text>
</comment>
<evidence type="ECO:0000256" key="1">
    <source>
        <dbReference type="ARBA" id="ARBA00006484"/>
    </source>
</evidence>
<evidence type="ECO:0000313" key="6">
    <source>
        <dbReference type="Proteomes" id="UP001154282"/>
    </source>
</evidence>
<comment type="caution">
    <text evidence="5">The sequence shown here is derived from an EMBL/GenBank/DDBJ whole genome shotgun (WGS) entry which is preliminary data.</text>
</comment>
<dbReference type="InterPro" id="IPR036291">
    <property type="entry name" value="NAD(P)-bd_dom_sf"/>
</dbReference>
<keyword evidence="3" id="KW-0560">Oxidoreductase</keyword>
<dbReference type="Proteomes" id="UP001154282">
    <property type="component" value="Unassembled WGS sequence"/>
</dbReference>
<sequence>HPHNTYTKLTLLPELQWPKTGNRQYSPPIHKPKENKAEEPISSTETRSMANSRCAVVTGANRGLGFAICRQLAASGVVVVLTARDENRGIQAVDDLKSNHGVSPDNIVYHQLDVTDSSSIASLADFIKTQFGKLDILVQIGDRVATYGDLLLFFFPPCREKINWDEAIINTYDSAVKGLKTNYYAAKEMTQTFLPLLQLSDSPRIVNITSSTGSLQNVKNEWARGVLGDAEHLSEERVEQVLNRFLKDFKDGLLDNKKHRWTAAYSPCYVLSKASLSAYTRIIAKRYPSFCVNCVCPGYVKTQGTFNLGNYTPEEAAGAAVRLALLPDGGPSGRYFSMMEEASF</sequence>
<organism evidence="5 6">
    <name type="scientific">Linum tenue</name>
    <dbReference type="NCBI Taxonomy" id="586396"/>
    <lineage>
        <taxon>Eukaryota</taxon>
        <taxon>Viridiplantae</taxon>
        <taxon>Streptophyta</taxon>
        <taxon>Embryophyta</taxon>
        <taxon>Tracheophyta</taxon>
        <taxon>Spermatophyta</taxon>
        <taxon>Magnoliopsida</taxon>
        <taxon>eudicotyledons</taxon>
        <taxon>Gunneridae</taxon>
        <taxon>Pentapetalae</taxon>
        <taxon>rosids</taxon>
        <taxon>fabids</taxon>
        <taxon>Malpighiales</taxon>
        <taxon>Linaceae</taxon>
        <taxon>Linum</taxon>
    </lineage>
</organism>
<dbReference type="GO" id="GO:0016491">
    <property type="term" value="F:oxidoreductase activity"/>
    <property type="evidence" value="ECO:0007669"/>
    <property type="project" value="UniProtKB-KW"/>
</dbReference>
<feature type="region of interest" description="Disordered" evidence="4">
    <location>
        <begin position="17"/>
        <end position="45"/>
    </location>
</feature>
<dbReference type="GO" id="GO:0016020">
    <property type="term" value="C:membrane"/>
    <property type="evidence" value="ECO:0007669"/>
    <property type="project" value="TreeGrafter"/>
</dbReference>
<proteinExistence type="inferred from homology"/>
<keyword evidence="2" id="KW-0521">NADP</keyword>
<dbReference type="EMBL" id="CAMGYJ010000002">
    <property type="protein sequence ID" value="CAI0386639.1"/>
    <property type="molecule type" value="Genomic_DNA"/>
</dbReference>
<evidence type="ECO:0008006" key="7">
    <source>
        <dbReference type="Google" id="ProtNLM"/>
    </source>
</evidence>
<evidence type="ECO:0000256" key="2">
    <source>
        <dbReference type="ARBA" id="ARBA00022857"/>
    </source>
</evidence>
<protein>
    <recommendedName>
        <fullName evidence="7">(+)-neomenthol dehydrogenase</fullName>
    </recommendedName>
</protein>
<dbReference type="SUPFAM" id="SSF51735">
    <property type="entry name" value="NAD(P)-binding Rossmann-fold domains"/>
    <property type="match status" value="1"/>
</dbReference>
<dbReference type="Gene3D" id="3.40.50.720">
    <property type="entry name" value="NAD(P)-binding Rossmann-like Domain"/>
    <property type="match status" value="1"/>
</dbReference>
<keyword evidence="6" id="KW-1185">Reference proteome</keyword>
<evidence type="ECO:0000256" key="4">
    <source>
        <dbReference type="SAM" id="MobiDB-lite"/>
    </source>
</evidence>
<dbReference type="AlphaFoldDB" id="A0AAV0HMX8"/>
<dbReference type="PRINTS" id="PR00081">
    <property type="entry name" value="GDHRDH"/>
</dbReference>
<evidence type="ECO:0000313" key="5">
    <source>
        <dbReference type="EMBL" id="CAI0386639.1"/>
    </source>
</evidence>
<name>A0AAV0HMX8_9ROSI</name>
<dbReference type="PANTHER" id="PTHR43490">
    <property type="entry name" value="(+)-NEOMENTHOL DEHYDROGENASE"/>
    <property type="match status" value="1"/>
</dbReference>
<dbReference type="Pfam" id="PF00106">
    <property type="entry name" value="adh_short"/>
    <property type="match status" value="1"/>
</dbReference>
<dbReference type="PANTHER" id="PTHR43490:SF107">
    <property type="entry name" value="SALUTARIDINE REDUCTASE (NADPH)"/>
    <property type="match status" value="1"/>
</dbReference>
<dbReference type="InterPro" id="IPR002347">
    <property type="entry name" value="SDR_fam"/>
</dbReference>
<evidence type="ECO:0000256" key="3">
    <source>
        <dbReference type="ARBA" id="ARBA00023002"/>
    </source>
</evidence>
<reference evidence="5" key="1">
    <citation type="submission" date="2022-08" db="EMBL/GenBank/DDBJ databases">
        <authorList>
            <person name="Gutierrez-Valencia J."/>
        </authorList>
    </citation>
    <scope>NUCLEOTIDE SEQUENCE</scope>
</reference>